<dbReference type="AlphaFoldDB" id="A0A183TY36"/>
<comment type="subcellular location">
    <subcellularLocation>
        <location evidence="3">Cytoplasm</location>
    </subcellularLocation>
</comment>
<dbReference type="GO" id="GO:0009235">
    <property type="term" value="P:cobalamin metabolic process"/>
    <property type="evidence" value="ECO:0007669"/>
    <property type="project" value="TreeGrafter"/>
</dbReference>
<evidence type="ECO:0000313" key="14">
    <source>
        <dbReference type="WBParaSite" id="TCNE_0000115501-mRNA-1"/>
    </source>
</evidence>
<keyword evidence="9" id="KW-0521">NADP</keyword>
<keyword evidence="10" id="KW-0560">Oxidoreductase</keyword>
<keyword evidence="5" id="KW-0963">Cytoplasm</keyword>
<dbReference type="Pfam" id="PF16690">
    <property type="entry name" value="MMACHC"/>
    <property type="match status" value="1"/>
</dbReference>
<sequence>MEVADKVLSDLCELLPETDGFECHRFKVGSYNKLVAADFQLPFAEDVMAVVVLNTPSFFETTFKRWLQSQATGGKGLNELIERFGANPMQAYFLEKFERVKRDLLPVKAHVIQDFDFTKSRIPKVLLTTCGMVSGAAYFYRPSENAPYIIDPVTHVQKRRMGLSLHPKFGGHFGFRAVYIFPEIHLPTEFKERTAPMVLKTAEKHKEALNLFNYHWKDGRFRDCGDPVGSYNSLASVYFQLHYDANTLAVVVLSTPSFFEATFKPWLQSQQLVGESPNELAERFSSGPMQAYFTQRFAKVKEAMLPIEVEVLHDFDVQSNRRPRVLMTTCGHVSGAAFFYRPPEDALFWLDPETQKVVGKRRMGLSLHPKFGGHFAFRAVLIFPHVHLPVEFKENRPPMLLDTIEKQNEAIALFNEHWKDGRFRNCGNPVETYSDLQLKYFALPPLERWSVIADWFVEKR</sequence>
<dbReference type="Proteomes" id="UP000050794">
    <property type="component" value="Unassembled WGS sequence"/>
</dbReference>
<gene>
    <name evidence="12" type="ORF">TCNE_LOCUS1156</name>
</gene>
<dbReference type="PANTHER" id="PTHR31457:SF2">
    <property type="entry name" value="CYANOCOBALAMIN REDUCTASE _ ALKYLCOBALAMIN DEALKYLASE"/>
    <property type="match status" value="1"/>
</dbReference>
<dbReference type="EMBL" id="UYWY01000770">
    <property type="protein sequence ID" value="VDM25580.1"/>
    <property type="molecule type" value="Genomic_DNA"/>
</dbReference>
<comment type="similarity">
    <text evidence="4">Belongs to the MMACHC family.</text>
</comment>
<dbReference type="InterPro" id="IPR032037">
    <property type="entry name" value="MMACHC"/>
</dbReference>
<keyword evidence="13" id="KW-1185">Reference proteome</keyword>
<evidence type="ECO:0000256" key="10">
    <source>
        <dbReference type="ARBA" id="ARBA00023002"/>
    </source>
</evidence>
<evidence type="ECO:0000256" key="2">
    <source>
        <dbReference type="ARBA" id="ARBA00001974"/>
    </source>
</evidence>
<evidence type="ECO:0000256" key="11">
    <source>
        <dbReference type="ARBA" id="ARBA00031313"/>
    </source>
</evidence>
<name>A0A183TY36_TOXCA</name>
<keyword evidence="8" id="KW-0274">FAD</keyword>
<evidence type="ECO:0000313" key="13">
    <source>
        <dbReference type="Proteomes" id="UP000050794"/>
    </source>
</evidence>
<dbReference type="CDD" id="cd12959">
    <property type="entry name" value="MMACHC-like"/>
    <property type="match status" value="2"/>
</dbReference>
<evidence type="ECO:0000256" key="3">
    <source>
        <dbReference type="ARBA" id="ARBA00004496"/>
    </source>
</evidence>
<keyword evidence="7" id="KW-0288">FMN</keyword>
<dbReference type="PANTHER" id="PTHR31457">
    <property type="entry name" value="METHYLMALONIC ACIDURIA AND HOMOCYSTINURIA TYPE C PROTEIN"/>
    <property type="match status" value="1"/>
</dbReference>
<protein>
    <recommendedName>
        <fullName evidence="11">Cyanocobalamin reductase (cyanide-eliminating)</fullName>
    </recommendedName>
</protein>
<evidence type="ECO:0000256" key="8">
    <source>
        <dbReference type="ARBA" id="ARBA00022827"/>
    </source>
</evidence>
<dbReference type="GO" id="GO:0033787">
    <property type="term" value="F:cyanocobalamin reductase (cyanide-eliminating) (NADP+) activity"/>
    <property type="evidence" value="ECO:0007669"/>
    <property type="project" value="TreeGrafter"/>
</dbReference>
<dbReference type="WBParaSite" id="TCNE_0000115501-mRNA-1">
    <property type="protein sequence ID" value="TCNE_0000115501-mRNA-1"/>
    <property type="gene ID" value="TCNE_0000115501"/>
</dbReference>
<dbReference type="GO" id="GO:0005737">
    <property type="term" value="C:cytoplasm"/>
    <property type="evidence" value="ECO:0007669"/>
    <property type="project" value="UniProtKB-SubCell"/>
</dbReference>
<evidence type="ECO:0000256" key="1">
    <source>
        <dbReference type="ARBA" id="ARBA00001917"/>
    </source>
</evidence>
<accession>A0A183TY36</accession>
<evidence type="ECO:0000256" key="7">
    <source>
        <dbReference type="ARBA" id="ARBA00022643"/>
    </source>
</evidence>
<organism evidence="13 14">
    <name type="scientific">Toxocara canis</name>
    <name type="common">Canine roundworm</name>
    <dbReference type="NCBI Taxonomy" id="6265"/>
    <lineage>
        <taxon>Eukaryota</taxon>
        <taxon>Metazoa</taxon>
        <taxon>Ecdysozoa</taxon>
        <taxon>Nematoda</taxon>
        <taxon>Chromadorea</taxon>
        <taxon>Rhabditida</taxon>
        <taxon>Spirurina</taxon>
        <taxon>Ascaridomorpha</taxon>
        <taxon>Ascaridoidea</taxon>
        <taxon>Toxocaridae</taxon>
        <taxon>Toxocara</taxon>
    </lineage>
</organism>
<evidence type="ECO:0000256" key="9">
    <source>
        <dbReference type="ARBA" id="ARBA00022857"/>
    </source>
</evidence>
<evidence type="ECO:0000313" key="12">
    <source>
        <dbReference type="EMBL" id="VDM25580.1"/>
    </source>
</evidence>
<evidence type="ECO:0000256" key="4">
    <source>
        <dbReference type="ARBA" id="ARBA00007762"/>
    </source>
</evidence>
<proteinExistence type="inferred from homology"/>
<evidence type="ECO:0000256" key="5">
    <source>
        <dbReference type="ARBA" id="ARBA00022490"/>
    </source>
</evidence>
<reference evidence="12 13" key="2">
    <citation type="submission" date="2018-11" db="EMBL/GenBank/DDBJ databases">
        <authorList>
            <consortium name="Pathogen Informatics"/>
        </authorList>
    </citation>
    <scope>NUCLEOTIDE SEQUENCE [LARGE SCALE GENOMIC DNA]</scope>
</reference>
<comment type="cofactor">
    <cofactor evidence="2">
        <name>FAD</name>
        <dbReference type="ChEBI" id="CHEBI:57692"/>
    </cofactor>
</comment>
<keyword evidence="6" id="KW-0285">Flavoprotein</keyword>
<dbReference type="GO" id="GO:0071949">
    <property type="term" value="F:FAD binding"/>
    <property type="evidence" value="ECO:0007669"/>
    <property type="project" value="TreeGrafter"/>
</dbReference>
<reference evidence="14" key="1">
    <citation type="submission" date="2016-06" db="UniProtKB">
        <authorList>
            <consortium name="WormBaseParasite"/>
        </authorList>
    </citation>
    <scope>IDENTIFICATION</scope>
</reference>
<dbReference type="GO" id="GO:0032451">
    <property type="term" value="F:demethylase activity"/>
    <property type="evidence" value="ECO:0007669"/>
    <property type="project" value="TreeGrafter"/>
</dbReference>
<evidence type="ECO:0000256" key="6">
    <source>
        <dbReference type="ARBA" id="ARBA00022630"/>
    </source>
</evidence>
<comment type="cofactor">
    <cofactor evidence="1">
        <name>FMN</name>
        <dbReference type="ChEBI" id="CHEBI:58210"/>
    </cofactor>
</comment>